<dbReference type="GO" id="GO:0016925">
    <property type="term" value="P:protein sumoylation"/>
    <property type="evidence" value="ECO:0007669"/>
    <property type="project" value="TreeGrafter"/>
</dbReference>
<reference evidence="3 4" key="1">
    <citation type="journal article" date="2023" name="Arcadia Sci">
        <title>De novo assembly of a long-read Amblyomma americanum tick genome.</title>
        <authorList>
            <person name="Chou S."/>
            <person name="Poskanzer K.E."/>
            <person name="Rollins M."/>
            <person name="Thuy-Boun P.S."/>
        </authorList>
    </citation>
    <scope>NUCLEOTIDE SEQUENCE [LARGE SCALE GENOMIC DNA]</scope>
    <source>
        <strain evidence="3">F_SG_1</strain>
        <tissue evidence="3">Salivary glands</tissue>
    </source>
</reference>
<dbReference type="PROSITE" id="PS00536">
    <property type="entry name" value="UBIQUITIN_ACTIVAT_1"/>
    <property type="match status" value="1"/>
</dbReference>
<dbReference type="AlphaFoldDB" id="A0AAQ4EEK8"/>
<gene>
    <name evidence="3" type="ORF">V5799_012250</name>
</gene>
<feature type="region of interest" description="Disordered" evidence="1">
    <location>
        <begin position="383"/>
        <end position="404"/>
    </location>
</feature>
<evidence type="ECO:0000256" key="1">
    <source>
        <dbReference type="SAM" id="MobiDB-lite"/>
    </source>
</evidence>
<sequence>MVRMAQSDVLVCGMGGLGVEIAKNIILGGVKSVTLYDQASCTLDDLSSQYYLDEESVGDNRAEASVAPLAELNEYVRVSAYTEPLTEEFVKQFSEERGIVTCLDEMMHDFEDGDLVTFSEVKGMKEINESPPMKIKVLSDATGALGVSQDDAAEVIALAKQKNATMATPLQEVDEKLIRLLSYVSAGSLCPMQAVIGSIAAQEVMKACSGKFTPIQQWFYFDAFECLPQSGEVSQAAATDMDRTRYAAQARVFGSGVQEKLGSQKYFVVGAGAIGCELLKNFAMMGVGTDNGCVHVTDMDVIERSNLNRQFLFRPRDVGLMKSFTAANAVVEMNSQINIEAYEDRVGPETESVYTDDFFESLDGVANGLDNVDSRPTREVHTRVHHQALPQQDRAHPRVGPRRV</sequence>
<dbReference type="PANTHER" id="PTHR10953">
    <property type="entry name" value="UBIQUITIN-ACTIVATING ENZYME E1"/>
    <property type="match status" value="1"/>
</dbReference>
<dbReference type="GO" id="GO:0005737">
    <property type="term" value="C:cytoplasm"/>
    <property type="evidence" value="ECO:0007669"/>
    <property type="project" value="TreeGrafter"/>
</dbReference>
<dbReference type="Pfam" id="PF00899">
    <property type="entry name" value="ThiF"/>
    <property type="match status" value="2"/>
</dbReference>
<dbReference type="InterPro" id="IPR018074">
    <property type="entry name" value="UBQ-activ_enz_E1_CS"/>
</dbReference>
<dbReference type="GO" id="GO:0019948">
    <property type="term" value="F:SUMO activating enzyme activity"/>
    <property type="evidence" value="ECO:0007669"/>
    <property type="project" value="TreeGrafter"/>
</dbReference>
<dbReference type="Gene3D" id="3.40.50.12550">
    <property type="entry name" value="Ubiquitin-activating enzyme E1, inactive adenylation domain, subdomain 2"/>
    <property type="match status" value="1"/>
</dbReference>
<dbReference type="InterPro" id="IPR000594">
    <property type="entry name" value="ThiF_NAD_FAD-bd"/>
</dbReference>
<protein>
    <recommendedName>
        <fullName evidence="2">THIF-type NAD/FAD binding fold domain-containing protein</fullName>
    </recommendedName>
</protein>
<dbReference type="SUPFAM" id="SSF69572">
    <property type="entry name" value="Activating enzymes of the ubiquitin-like proteins"/>
    <property type="match status" value="2"/>
</dbReference>
<evidence type="ECO:0000313" key="3">
    <source>
        <dbReference type="EMBL" id="KAK8773225.1"/>
    </source>
</evidence>
<feature type="domain" description="THIF-type NAD/FAD binding fold" evidence="2">
    <location>
        <begin position="3"/>
        <end position="217"/>
    </location>
</feature>
<keyword evidence="4" id="KW-1185">Reference proteome</keyword>
<proteinExistence type="predicted"/>
<dbReference type="InterPro" id="IPR035985">
    <property type="entry name" value="Ubiquitin-activating_enz"/>
</dbReference>
<dbReference type="Proteomes" id="UP001321473">
    <property type="component" value="Unassembled WGS sequence"/>
</dbReference>
<dbReference type="GO" id="GO:0031510">
    <property type="term" value="C:SUMO activating enzyme complex"/>
    <property type="evidence" value="ECO:0007669"/>
    <property type="project" value="TreeGrafter"/>
</dbReference>
<feature type="domain" description="THIF-type NAD/FAD binding fold" evidence="2">
    <location>
        <begin position="246"/>
        <end position="376"/>
    </location>
</feature>
<comment type="caution">
    <text evidence="3">The sequence shown here is derived from an EMBL/GenBank/DDBJ whole genome shotgun (WGS) entry which is preliminary data.</text>
</comment>
<name>A0AAQ4EEK8_AMBAM</name>
<dbReference type="EMBL" id="JARKHS020017187">
    <property type="protein sequence ID" value="KAK8773225.1"/>
    <property type="molecule type" value="Genomic_DNA"/>
</dbReference>
<evidence type="ECO:0000259" key="2">
    <source>
        <dbReference type="Pfam" id="PF00899"/>
    </source>
</evidence>
<dbReference type="PANTHER" id="PTHR10953:SF4">
    <property type="entry name" value="UBIQUITIN-ACTIVATING ENZYME E1 C-TERMINAL DOMAIN-CONTAINING PROTEIN"/>
    <property type="match status" value="1"/>
</dbReference>
<accession>A0AAQ4EEK8</accession>
<evidence type="ECO:0000313" key="4">
    <source>
        <dbReference type="Proteomes" id="UP001321473"/>
    </source>
</evidence>
<organism evidence="3 4">
    <name type="scientific">Amblyomma americanum</name>
    <name type="common">Lone star tick</name>
    <dbReference type="NCBI Taxonomy" id="6943"/>
    <lineage>
        <taxon>Eukaryota</taxon>
        <taxon>Metazoa</taxon>
        <taxon>Ecdysozoa</taxon>
        <taxon>Arthropoda</taxon>
        <taxon>Chelicerata</taxon>
        <taxon>Arachnida</taxon>
        <taxon>Acari</taxon>
        <taxon>Parasitiformes</taxon>
        <taxon>Ixodida</taxon>
        <taxon>Ixodoidea</taxon>
        <taxon>Ixodidae</taxon>
        <taxon>Amblyomminae</taxon>
        <taxon>Amblyomma</taxon>
    </lineage>
</organism>
<dbReference type="Gene3D" id="3.40.50.720">
    <property type="entry name" value="NAD(P)-binding Rossmann-like Domain"/>
    <property type="match status" value="2"/>
</dbReference>
<dbReference type="InterPro" id="IPR045886">
    <property type="entry name" value="ThiF/MoeB/HesA"/>
</dbReference>